<accession>Q1GY00</accession>
<evidence type="ECO:0000259" key="2">
    <source>
        <dbReference type="Pfam" id="PF04892"/>
    </source>
</evidence>
<evidence type="ECO:0000256" key="1">
    <source>
        <dbReference type="SAM" id="Phobius"/>
    </source>
</evidence>
<keyword evidence="1" id="KW-0472">Membrane</keyword>
<name>Q1GY00_METFK</name>
<dbReference type="InterPro" id="IPR006976">
    <property type="entry name" value="VanZ-like"/>
</dbReference>
<dbReference type="OrthoDB" id="8564037at2"/>
<keyword evidence="1" id="KW-0812">Transmembrane</keyword>
<dbReference type="Proteomes" id="UP000002440">
    <property type="component" value="Chromosome"/>
</dbReference>
<keyword evidence="1" id="KW-1133">Transmembrane helix</keyword>
<dbReference type="STRING" id="265072.Mfla_2623"/>
<dbReference type="AlphaFoldDB" id="Q1GY00"/>
<evidence type="ECO:0000313" key="4">
    <source>
        <dbReference type="Proteomes" id="UP000002440"/>
    </source>
</evidence>
<sequence length="136" mass="14830">MWFAAFHLFILNTNTHLITPERLRYFALGMLILLVAGIFIGGEAPGAGSLFPPPWDKVVHFFVFGAVGVLTGLAFFRLPLVAVWIIVVMLGAADELHQLYIEGRQAGLDDLLADALGGLAALPVLALVRRWLGQYS</sequence>
<dbReference type="EMBL" id="CP000284">
    <property type="protein sequence ID" value="ABE50887.1"/>
    <property type="molecule type" value="Genomic_DNA"/>
</dbReference>
<feature type="domain" description="VanZ-like" evidence="2">
    <location>
        <begin position="52"/>
        <end position="124"/>
    </location>
</feature>
<keyword evidence="4" id="KW-1185">Reference proteome</keyword>
<dbReference type="PANTHER" id="PTHR28008:SF1">
    <property type="entry name" value="DOMAIN PROTEIN, PUTATIVE (AFU_ORTHOLOGUE AFUA_3G10980)-RELATED"/>
    <property type="match status" value="1"/>
</dbReference>
<protein>
    <submittedName>
        <fullName evidence="3">VanZ like protein</fullName>
    </submittedName>
</protein>
<gene>
    <name evidence="3" type="ordered locus">Mfla_2623</name>
</gene>
<feature type="transmembrane region" description="Helical" evidence="1">
    <location>
        <begin position="25"/>
        <end position="46"/>
    </location>
</feature>
<dbReference type="HOGENOM" id="CLU_096028_5_3_4"/>
<dbReference type="NCBIfam" id="NF037970">
    <property type="entry name" value="vanZ_1"/>
    <property type="match status" value="1"/>
</dbReference>
<evidence type="ECO:0000313" key="3">
    <source>
        <dbReference type="EMBL" id="ABE50887.1"/>
    </source>
</evidence>
<feature type="transmembrane region" description="Helical" evidence="1">
    <location>
        <begin position="58"/>
        <end position="91"/>
    </location>
</feature>
<dbReference type="Pfam" id="PF04892">
    <property type="entry name" value="VanZ"/>
    <property type="match status" value="1"/>
</dbReference>
<reference evidence="3 4" key="1">
    <citation type="submission" date="2006-03" db="EMBL/GenBank/DDBJ databases">
        <title>Complete sequence of Methylobacillus flagellatus KT.</title>
        <authorList>
            <consortium name="US DOE Joint Genome Institute"/>
            <person name="Copeland A."/>
            <person name="Lucas S."/>
            <person name="Lapidus A."/>
            <person name="Barry K."/>
            <person name="Detter J.C."/>
            <person name="Glavina del Rio T."/>
            <person name="Hammon N."/>
            <person name="Israni S."/>
            <person name="Dalin E."/>
            <person name="Tice H."/>
            <person name="Pitluck S."/>
            <person name="Brettin T."/>
            <person name="Bruce D."/>
            <person name="Han C."/>
            <person name="Tapia R."/>
            <person name="Saunders E."/>
            <person name="Gilna P."/>
            <person name="Schmutz J."/>
            <person name="Larimer F."/>
            <person name="Land M."/>
            <person name="Kyrpides N."/>
            <person name="Anderson I."/>
            <person name="Richardson P."/>
        </authorList>
    </citation>
    <scope>NUCLEOTIDE SEQUENCE [LARGE SCALE GENOMIC DNA]</scope>
    <source>
        <strain evidence="4">KT / ATCC 51484 / DSM 6875</strain>
    </source>
</reference>
<organism evidence="3 4">
    <name type="scientific">Methylobacillus flagellatus (strain ATCC 51484 / DSM 6875 / VKM B-1610 / KT)</name>
    <dbReference type="NCBI Taxonomy" id="265072"/>
    <lineage>
        <taxon>Bacteria</taxon>
        <taxon>Pseudomonadati</taxon>
        <taxon>Pseudomonadota</taxon>
        <taxon>Betaproteobacteria</taxon>
        <taxon>Nitrosomonadales</taxon>
        <taxon>Methylophilaceae</taxon>
        <taxon>Methylobacillus</taxon>
    </lineage>
</organism>
<dbReference type="PANTHER" id="PTHR28008">
    <property type="entry name" value="DOMAIN PROTEIN, PUTATIVE (AFU_ORTHOLOGUE AFUA_3G10980)-RELATED"/>
    <property type="match status" value="1"/>
</dbReference>
<proteinExistence type="predicted"/>
<dbReference type="eggNOG" id="COG5652">
    <property type="taxonomic scope" value="Bacteria"/>
</dbReference>
<dbReference type="KEGG" id="mfa:Mfla_2623"/>